<evidence type="ECO:0000313" key="3">
    <source>
        <dbReference type="Proteomes" id="UP001459204"/>
    </source>
</evidence>
<gene>
    <name evidence="2" type="ORF">AAD027_01880</name>
</gene>
<protein>
    <submittedName>
        <fullName evidence="2">Uncharacterized protein</fullName>
    </submittedName>
</protein>
<keyword evidence="1" id="KW-0472">Membrane</keyword>
<evidence type="ECO:0000313" key="2">
    <source>
        <dbReference type="EMBL" id="MEL1263125.1"/>
    </source>
</evidence>
<proteinExistence type="predicted"/>
<dbReference type="EMBL" id="JBBWWT010000001">
    <property type="protein sequence ID" value="MEL1263125.1"/>
    <property type="molecule type" value="Genomic_DNA"/>
</dbReference>
<dbReference type="Proteomes" id="UP001459204">
    <property type="component" value="Unassembled WGS sequence"/>
</dbReference>
<sequence>MQTIIGMPPHVMVIGMPQLIMRFMLSQHIFSMSMLIMPVGIIMQTMPFASMLQVISGIIGMPQQAIIGMPPHIIPQGVPLDIIDIIMSQQSFIISMVEPSAGFITHIMPSAVMEQSMWHIIGIIVAIGMADMPIIGMLFIGIDIVFIAVFMGAPATSGWGMDAPRRLVMPYGDIIMRLNH</sequence>
<feature type="transmembrane region" description="Helical" evidence="1">
    <location>
        <begin position="118"/>
        <end position="151"/>
    </location>
</feature>
<accession>A0ABU9IVV7</accession>
<name>A0ABU9IVV7_9GAMM</name>
<evidence type="ECO:0000256" key="1">
    <source>
        <dbReference type="SAM" id="Phobius"/>
    </source>
</evidence>
<organism evidence="2 3">
    <name type="scientific">Pseudoxanthomonas putridarboris</name>
    <dbReference type="NCBI Taxonomy" id="752605"/>
    <lineage>
        <taxon>Bacteria</taxon>
        <taxon>Pseudomonadati</taxon>
        <taxon>Pseudomonadota</taxon>
        <taxon>Gammaproteobacteria</taxon>
        <taxon>Lysobacterales</taxon>
        <taxon>Lysobacteraceae</taxon>
        <taxon>Pseudoxanthomonas</taxon>
    </lineage>
</organism>
<reference evidence="2 3" key="1">
    <citation type="submission" date="2024-04" db="EMBL/GenBank/DDBJ databases">
        <title>Draft genome sequence of Pseudoxanthomonas putridarboris WD12.</title>
        <authorList>
            <person name="Oh J."/>
        </authorList>
    </citation>
    <scope>NUCLEOTIDE SEQUENCE [LARGE SCALE GENOMIC DNA]</scope>
    <source>
        <strain evidence="2 3">WD12</strain>
    </source>
</reference>
<keyword evidence="3" id="KW-1185">Reference proteome</keyword>
<feature type="transmembrane region" description="Helical" evidence="1">
    <location>
        <begin position="20"/>
        <end position="43"/>
    </location>
</feature>
<dbReference type="RefSeq" id="WP_341724319.1">
    <property type="nucleotide sequence ID" value="NZ_JBBWWT010000001.1"/>
</dbReference>
<keyword evidence="1" id="KW-1133">Transmembrane helix</keyword>
<keyword evidence="1" id="KW-0812">Transmembrane</keyword>
<comment type="caution">
    <text evidence="2">The sequence shown here is derived from an EMBL/GenBank/DDBJ whole genome shotgun (WGS) entry which is preliminary data.</text>
</comment>